<evidence type="ECO:0000256" key="1">
    <source>
        <dbReference type="ARBA" id="ARBA00001713"/>
    </source>
</evidence>
<dbReference type="GeneID" id="108676600"/>
<dbReference type="NCBIfam" id="TIGR00021">
    <property type="entry name" value="rpiA"/>
    <property type="match status" value="1"/>
</dbReference>
<comment type="similarity">
    <text evidence="3">Belongs to the ribose 5-phosphate isomerase family.</text>
</comment>
<accession>A0A8B7P2K5</accession>
<dbReference type="CTD" id="246599"/>
<dbReference type="SUPFAM" id="SSF100950">
    <property type="entry name" value="NagB/RpiA/CoA transferase-like"/>
    <property type="match status" value="1"/>
</dbReference>
<dbReference type="Proteomes" id="UP000694843">
    <property type="component" value="Unplaced"/>
</dbReference>
<dbReference type="CDD" id="cd01398">
    <property type="entry name" value="RPI_A"/>
    <property type="match status" value="1"/>
</dbReference>
<sequence>MICVGPGTGCAVGLKLLPASAFPIGKSSRCTLLNSLVSIKLPSNVSLCTMDAVESAKNKAASMAVDLHIKDNFRIGIGSGSTVVYAVQRLAERVKSEGLKVVCVPTSFQARQLIIENNLPLTDLEITPQLDVCIDGADEADSSLCLIKGGGGCLLQEKVVASVSDQFVVIADYRKKSTHLGEQWSKGVPVEVVGMAYRPVASAIERLLGGKAVLRQAKAKAGPVVTDNGNLLLDWIFEGRHDWKAVNSTIKMIPGVVETGLFVNMARVAYFGMEDGSVSEVKMD</sequence>
<gene>
    <name evidence="8 9" type="primary">LOC108676600</name>
</gene>
<evidence type="ECO:0000256" key="3">
    <source>
        <dbReference type="ARBA" id="ARBA00008088"/>
    </source>
</evidence>
<dbReference type="NCBIfam" id="NF001924">
    <property type="entry name" value="PRK00702.1"/>
    <property type="match status" value="1"/>
</dbReference>
<evidence type="ECO:0000313" key="9">
    <source>
        <dbReference type="RefSeq" id="XP_018020207.1"/>
    </source>
</evidence>
<dbReference type="SUPFAM" id="SSF75445">
    <property type="entry name" value="D-ribose-5-phosphate isomerase (RpiA), lid domain"/>
    <property type="match status" value="1"/>
</dbReference>
<dbReference type="PANTHER" id="PTHR11934:SF0">
    <property type="entry name" value="RIBOSE-5-PHOSPHATE ISOMERASE"/>
    <property type="match status" value="1"/>
</dbReference>
<dbReference type="InterPro" id="IPR037171">
    <property type="entry name" value="NagB/RpiA_transferase-like"/>
</dbReference>
<dbReference type="RefSeq" id="XP_018020200.1">
    <property type="nucleotide sequence ID" value="XM_018164711.2"/>
</dbReference>
<dbReference type="OMA" id="ACHVQEK"/>
<reference evidence="8 9" key="1">
    <citation type="submission" date="2025-04" db="UniProtKB">
        <authorList>
            <consortium name="RefSeq"/>
        </authorList>
    </citation>
    <scope>IDENTIFICATION</scope>
    <source>
        <tissue evidence="8 9">Whole organism</tissue>
    </source>
</reference>
<dbReference type="FunFam" id="3.30.70.260:FF:000018">
    <property type="entry name" value="Ribose-5-phosphate isomerase A"/>
    <property type="match status" value="1"/>
</dbReference>
<dbReference type="GO" id="GO:0006014">
    <property type="term" value="P:D-ribose metabolic process"/>
    <property type="evidence" value="ECO:0007669"/>
    <property type="project" value="TreeGrafter"/>
</dbReference>
<evidence type="ECO:0000256" key="5">
    <source>
        <dbReference type="ARBA" id="ARBA00023235"/>
    </source>
</evidence>
<comment type="catalytic activity">
    <reaction evidence="1">
        <text>aldehydo-D-ribose 5-phosphate = D-ribulose 5-phosphate</text>
        <dbReference type="Rhea" id="RHEA:14657"/>
        <dbReference type="ChEBI" id="CHEBI:58121"/>
        <dbReference type="ChEBI" id="CHEBI:58273"/>
        <dbReference type="EC" id="5.3.1.6"/>
    </reaction>
</comment>
<protein>
    <recommendedName>
        <fullName evidence="4">ribose-5-phosphate isomerase</fullName>
        <ecNumber evidence="4">5.3.1.6</ecNumber>
    </recommendedName>
    <alternativeName>
        <fullName evidence="6">Phosphoriboisomerase</fullName>
    </alternativeName>
</protein>
<dbReference type="RefSeq" id="XP_018020207.1">
    <property type="nucleotide sequence ID" value="XM_018164718.2"/>
</dbReference>
<dbReference type="FunFam" id="3.40.50.1360:FF:000001">
    <property type="entry name" value="Ribose-5-phosphate isomerase A"/>
    <property type="match status" value="1"/>
</dbReference>
<name>A0A8B7P2K5_HYAAZ</name>
<dbReference type="PANTHER" id="PTHR11934">
    <property type="entry name" value="RIBOSE-5-PHOSPHATE ISOMERASE"/>
    <property type="match status" value="1"/>
</dbReference>
<dbReference type="GO" id="GO:0005737">
    <property type="term" value="C:cytoplasm"/>
    <property type="evidence" value="ECO:0007669"/>
    <property type="project" value="TreeGrafter"/>
</dbReference>
<dbReference type="KEGG" id="hazt:108676600"/>
<evidence type="ECO:0000313" key="7">
    <source>
        <dbReference type="Proteomes" id="UP000694843"/>
    </source>
</evidence>
<dbReference type="GO" id="GO:0009052">
    <property type="term" value="P:pentose-phosphate shunt, non-oxidative branch"/>
    <property type="evidence" value="ECO:0007669"/>
    <property type="project" value="InterPro"/>
</dbReference>
<dbReference type="OrthoDB" id="1555531at2759"/>
<evidence type="ECO:0000313" key="8">
    <source>
        <dbReference type="RefSeq" id="XP_018020200.1"/>
    </source>
</evidence>
<dbReference type="EC" id="5.3.1.6" evidence="4"/>
<dbReference type="Pfam" id="PF06026">
    <property type="entry name" value="Rib_5-P_isom_A"/>
    <property type="match status" value="1"/>
</dbReference>
<dbReference type="Gene3D" id="3.30.70.260">
    <property type="match status" value="1"/>
</dbReference>
<keyword evidence="7" id="KW-1185">Reference proteome</keyword>
<dbReference type="GO" id="GO:0004751">
    <property type="term" value="F:ribose-5-phosphate isomerase activity"/>
    <property type="evidence" value="ECO:0007669"/>
    <property type="project" value="UniProtKB-EC"/>
</dbReference>
<dbReference type="InterPro" id="IPR004788">
    <property type="entry name" value="Ribose5P_isomerase_type_A"/>
</dbReference>
<keyword evidence="5 8" id="KW-0413">Isomerase</keyword>
<dbReference type="Gene3D" id="3.40.50.1360">
    <property type="match status" value="1"/>
</dbReference>
<evidence type="ECO:0000256" key="6">
    <source>
        <dbReference type="ARBA" id="ARBA00029734"/>
    </source>
</evidence>
<evidence type="ECO:0000256" key="2">
    <source>
        <dbReference type="ARBA" id="ARBA00004988"/>
    </source>
</evidence>
<evidence type="ECO:0000256" key="4">
    <source>
        <dbReference type="ARBA" id="ARBA00011959"/>
    </source>
</evidence>
<dbReference type="UniPathway" id="UPA00115">
    <property type="reaction ID" value="UER00412"/>
</dbReference>
<proteinExistence type="inferred from homology"/>
<dbReference type="AlphaFoldDB" id="A0A8B7P2K5"/>
<comment type="pathway">
    <text evidence="2">Carbohydrate degradation; pentose phosphate pathway; D-ribose 5-phosphate from D-ribulose 5-phosphate (non-oxidative stage): step 1/1.</text>
</comment>
<organism evidence="7 8">
    <name type="scientific">Hyalella azteca</name>
    <name type="common">Amphipod</name>
    <dbReference type="NCBI Taxonomy" id="294128"/>
    <lineage>
        <taxon>Eukaryota</taxon>
        <taxon>Metazoa</taxon>
        <taxon>Ecdysozoa</taxon>
        <taxon>Arthropoda</taxon>
        <taxon>Crustacea</taxon>
        <taxon>Multicrustacea</taxon>
        <taxon>Malacostraca</taxon>
        <taxon>Eumalacostraca</taxon>
        <taxon>Peracarida</taxon>
        <taxon>Amphipoda</taxon>
        <taxon>Senticaudata</taxon>
        <taxon>Talitrida</taxon>
        <taxon>Talitroidea</taxon>
        <taxon>Hyalellidae</taxon>
        <taxon>Hyalella</taxon>
    </lineage>
</organism>